<proteinExistence type="predicted"/>
<dbReference type="PANTHER" id="PTHR21666">
    <property type="entry name" value="PEPTIDASE-RELATED"/>
    <property type="match status" value="1"/>
</dbReference>
<evidence type="ECO:0000313" key="2">
    <source>
        <dbReference type="EMBL" id="SDL99707.1"/>
    </source>
</evidence>
<reference evidence="3" key="1">
    <citation type="submission" date="2016-10" db="EMBL/GenBank/DDBJ databases">
        <authorList>
            <person name="Varghese N."/>
            <person name="Submissions S."/>
        </authorList>
    </citation>
    <scope>NUCLEOTIDE SEQUENCE [LARGE SCALE GENOMIC DNA]</scope>
    <source>
        <strain evidence="3">DSM 20632</strain>
    </source>
</reference>
<gene>
    <name evidence="2" type="ORF">SAMN04488535_1507</name>
</gene>
<evidence type="ECO:0000313" key="3">
    <source>
        <dbReference type="Proteomes" id="UP000199350"/>
    </source>
</evidence>
<dbReference type="AlphaFoldDB" id="A0A1G9PNB6"/>
<protein>
    <submittedName>
        <fullName evidence="2">Murein DD-endopeptidase MepM and murein hydrolase activator NlpD, contain LysM domain</fullName>
    </submittedName>
</protein>
<dbReference type="Proteomes" id="UP000199350">
    <property type="component" value="Chromosome I"/>
</dbReference>
<dbReference type="PANTHER" id="PTHR21666:SF270">
    <property type="entry name" value="MUREIN HYDROLASE ACTIVATOR ENVC"/>
    <property type="match status" value="1"/>
</dbReference>
<dbReference type="GO" id="GO:0004222">
    <property type="term" value="F:metalloendopeptidase activity"/>
    <property type="evidence" value="ECO:0007669"/>
    <property type="project" value="TreeGrafter"/>
</dbReference>
<dbReference type="EMBL" id="LT629700">
    <property type="protein sequence ID" value="SDL99707.1"/>
    <property type="molecule type" value="Genomic_DNA"/>
</dbReference>
<dbReference type="InterPro" id="IPR016047">
    <property type="entry name" value="M23ase_b-sheet_dom"/>
</dbReference>
<sequence length="264" mass="27307">MVAVSKHQYQHDRVMRLKASRSSGGKHRTITTSQTKGRLALVAVAAGTVSSAGVGGATAATLQAPAEVEAPVSPEAATVEVDLATNDTALSSSGTQAAPQILAISEFKPVANIDEQLDKAIQYNAERAENERAARAPSVVKPAEGTFTSGSGVRWGTLHAGIDIANVVGTPILAAMGGTVIDSSPASGFGQWIRIQHDDGSIAVYGHMETLDVTVGERVTAGQRIAGMGNRGFSTGSHLHFELYPTGSGAVDPLPWLAEHGVTF</sequence>
<dbReference type="STRING" id="38302.SAMN04488535_1507"/>
<keyword evidence="2" id="KW-0378">Hydrolase</keyword>
<dbReference type="Gene3D" id="2.70.70.10">
    <property type="entry name" value="Glucose Permease (Domain IIA)"/>
    <property type="match status" value="1"/>
</dbReference>
<evidence type="ECO:0000259" key="1">
    <source>
        <dbReference type="Pfam" id="PF01551"/>
    </source>
</evidence>
<accession>A0A1G9PNB6</accession>
<dbReference type="Pfam" id="PF01551">
    <property type="entry name" value="Peptidase_M23"/>
    <property type="match status" value="1"/>
</dbReference>
<keyword evidence="3" id="KW-1185">Reference proteome</keyword>
<dbReference type="InterPro" id="IPR050570">
    <property type="entry name" value="Cell_wall_metabolism_enzyme"/>
</dbReference>
<name>A0A1G9PNB6_9CORY</name>
<dbReference type="CDD" id="cd12797">
    <property type="entry name" value="M23_peptidase"/>
    <property type="match status" value="1"/>
</dbReference>
<dbReference type="InterPro" id="IPR011055">
    <property type="entry name" value="Dup_hybrid_motif"/>
</dbReference>
<feature type="domain" description="M23ase beta-sheet core" evidence="1">
    <location>
        <begin position="158"/>
        <end position="253"/>
    </location>
</feature>
<organism evidence="2 3">
    <name type="scientific">Corynebacterium mycetoides</name>
    <dbReference type="NCBI Taxonomy" id="38302"/>
    <lineage>
        <taxon>Bacteria</taxon>
        <taxon>Bacillati</taxon>
        <taxon>Actinomycetota</taxon>
        <taxon>Actinomycetes</taxon>
        <taxon>Mycobacteriales</taxon>
        <taxon>Corynebacteriaceae</taxon>
        <taxon>Corynebacterium</taxon>
    </lineage>
</organism>
<dbReference type="SUPFAM" id="SSF51261">
    <property type="entry name" value="Duplicated hybrid motif"/>
    <property type="match status" value="1"/>
</dbReference>